<comment type="caution">
    <text evidence="1">The sequence shown here is derived from an EMBL/GenBank/DDBJ whole genome shotgun (WGS) entry which is preliminary data.</text>
</comment>
<dbReference type="AlphaFoldDB" id="A0A427AN19"/>
<evidence type="ECO:0000313" key="2">
    <source>
        <dbReference type="Proteomes" id="UP000287651"/>
    </source>
</evidence>
<accession>A0A427AN19</accession>
<sequence>MGLSLIHGLAKAHLSRGWLIHFPVTCRQQRTIAGVLFVWAGVCRTSGWRSLVSGDLVRGRWASPSGINAPCGHAIGKGGDGFHYQGSMLLVVERMVFPEIVVGRGLKGRFLVAPFREGEAPISYLLLWVLTQQTDFGGFTKFSRNDHVKWKSEGRIIPDGVDAKVSATAVLMFRGSVDQSTAVSTMRGSDLQSLLHKQDVCPEYSREEVLGVDLQFSSDLS</sequence>
<name>A0A427AN19_ENSVE</name>
<dbReference type="Proteomes" id="UP000287651">
    <property type="component" value="Unassembled WGS sequence"/>
</dbReference>
<gene>
    <name evidence="1" type="ORF">B296_00009734</name>
</gene>
<protein>
    <submittedName>
        <fullName evidence="1">Uncharacterized protein</fullName>
    </submittedName>
</protein>
<dbReference type="Gene3D" id="3.30.60.300">
    <property type="match status" value="1"/>
</dbReference>
<evidence type="ECO:0000313" key="1">
    <source>
        <dbReference type="EMBL" id="RRT77618.1"/>
    </source>
</evidence>
<dbReference type="EMBL" id="AMZH03001886">
    <property type="protein sequence ID" value="RRT77618.1"/>
    <property type="molecule type" value="Genomic_DNA"/>
</dbReference>
<organism evidence="1 2">
    <name type="scientific">Ensete ventricosum</name>
    <name type="common">Abyssinian banana</name>
    <name type="synonym">Musa ensete</name>
    <dbReference type="NCBI Taxonomy" id="4639"/>
    <lineage>
        <taxon>Eukaryota</taxon>
        <taxon>Viridiplantae</taxon>
        <taxon>Streptophyta</taxon>
        <taxon>Embryophyta</taxon>
        <taxon>Tracheophyta</taxon>
        <taxon>Spermatophyta</taxon>
        <taxon>Magnoliopsida</taxon>
        <taxon>Liliopsida</taxon>
        <taxon>Zingiberales</taxon>
        <taxon>Musaceae</taxon>
        <taxon>Ensete</taxon>
    </lineage>
</organism>
<proteinExistence type="predicted"/>
<reference evidence="1 2" key="1">
    <citation type="journal article" date="2014" name="Agronomy (Basel)">
        <title>A Draft Genome Sequence for Ensete ventricosum, the Drought-Tolerant Tree Against Hunger.</title>
        <authorList>
            <person name="Harrison J."/>
            <person name="Moore K.A."/>
            <person name="Paszkiewicz K."/>
            <person name="Jones T."/>
            <person name="Grant M."/>
            <person name="Ambacheew D."/>
            <person name="Muzemil S."/>
            <person name="Studholme D.J."/>
        </authorList>
    </citation>
    <scope>NUCLEOTIDE SEQUENCE [LARGE SCALE GENOMIC DNA]</scope>
</reference>